<proteinExistence type="predicted"/>
<protein>
    <submittedName>
        <fullName evidence="1">Uncharacterized protein</fullName>
    </submittedName>
</protein>
<evidence type="ECO:0000313" key="2">
    <source>
        <dbReference type="Proteomes" id="UP000800036"/>
    </source>
</evidence>
<dbReference type="Proteomes" id="UP000800036">
    <property type="component" value="Unassembled WGS sequence"/>
</dbReference>
<organism evidence="1 2">
    <name type="scientific">Bimuria novae-zelandiae CBS 107.79</name>
    <dbReference type="NCBI Taxonomy" id="1447943"/>
    <lineage>
        <taxon>Eukaryota</taxon>
        <taxon>Fungi</taxon>
        <taxon>Dikarya</taxon>
        <taxon>Ascomycota</taxon>
        <taxon>Pezizomycotina</taxon>
        <taxon>Dothideomycetes</taxon>
        <taxon>Pleosporomycetidae</taxon>
        <taxon>Pleosporales</taxon>
        <taxon>Massarineae</taxon>
        <taxon>Didymosphaeriaceae</taxon>
        <taxon>Bimuria</taxon>
    </lineage>
</organism>
<name>A0A6A5VSB8_9PLEO</name>
<gene>
    <name evidence="1" type="ORF">BU23DRAFT_41691</name>
</gene>
<reference evidence="1" key="1">
    <citation type="journal article" date="2020" name="Stud. Mycol.">
        <title>101 Dothideomycetes genomes: a test case for predicting lifestyles and emergence of pathogens.</title>
        <authorList>
            <person name="Haridas S."/>
            <person name="Albert R."/>
            <person name="Binder M."/>
            <person name="Bloem J."/>
            <person name="Labutti K."/>
            <person name="Salamov A."/>
            <person name="Andreopoulos B."/>
            <person name="Baker S."/>
            <person name="Barry K."/>
            <person name="Bills G."/>
            <person name="Bluhm B."/>
            <person name="Cannon C."/>
            <person name="Castanera R."/>
            <person name="Culley D."/>
            <person name="Daum C."/>
            <person name="Ezra D."/>
            <person name="Gonzalez J."/>
            <person name="Henrissat B."/>
            <person name="Kuo A."/>
            <person name="Liang C."/>
            <person name="Lipzen A."/>
            <person name="Lutzoni F."/>
            <person name="Magnuson J."/>
            <person name="Mondo S."/>
            <person name="Nolan M."/>
            <person name="Ohm R."/>
            <person name="Pangilinan J."/>
            <person name="Park H.-J."/>
            <person name="Ramirez L."/>
            <person name="Alfaro M."/>
            <person name="Sun H."/>
            <person name="Tritt A."/>
            <person name="Yoshinaga Y."/>
            <person name="Zwiers L.-H."/>
            <person name="Turgeon B."/>
            <person name="Goodwin S."/>
            <person name="Spatafora J."/>
            <person name="Crous P."/>
            <person name="Grigoriev I."/>
        </authorList>
    </citation>
    <scope>NUCLEOTIDE SEQUENCE</scope>
    <source>
        <strain evidence="1">CBS 107.79</strain>
    </source>
</reference>
<accession>A0A6A5VSB8</accession>
<dbReference type="AlphaFoldDB" id="A0A6A5VSB8"/>
<keyword evidence="2" id="KW-1185">Reference proteome</keyword>
<sequence length="89" mass="9657">MRRTLPNAVQGILIGGSIAGFAFDPEKNATERDSAPHLGNHIRRRLPMSSEDGLARESTTNRLDGKAIKFGACPSYDAHGIRKPRVPCS</sequence>
<dbReference type="EMBL" id="ML976667">
    <property type="protein sequence ID" value="KAF1976137.1"/>
    <property type="molecule type" value="Genomic_DNA"/>
</dbReference>
<evidence type="ECO:0000313" key="1">
    <source>
        <dbReference type="EMBL" id="KAF1976137.1"/>
    </source>
</evidence>